<dbReference type="InterPro" id="IPR005706">
    <property type="entry name" value="Ribosomal_uS2_bac/mit/plastid"/>
</dbReference>
<dbReference type="InterPro" id="IPR001865">
    <property type="entry name" value="Ribosomal_uS2"/>
</dbReference>
<evidence type="ECO:0000313" key="3">
    <source>
        <dbReference type="EMBL" id="KAJ2675473.1"/>
    </source>
</evidence>
<dbReference type="GO" id="GO:0006412">
    <property type="term" value="P:translation"/>
    <property type="evidence" value="ECO:0007669"/>
    <property type="project" value="InterPro"/>
</dbReference>
<comment type="similarity">
    <text evidence="1">Belongs to the universal ribosomal protein uS2 family.</text>
</comment>
<feature type="region of interest" description="Disordered" evidence="2">
    <location>
        <begin position="35"/>
        <end position="73"/>
    </location>
</feature>
<gene>
    <name evidence="3" type="ORF">GGI25_003981</name>
</gene>
<dbReference type="PANTHER" id="PTHR12534">
    <property type="entry name" value="30S RIBOSOMAL PROTEIN S2 PROKARYOTIC AND ORGANELLAR"/>
    <property type="match status" value="1"/>
</dbReference>
<sequence length="374" mass="41772">MFMFRSRIRSAIAAPSSVPVLGGLHLNQSIRALATENKSDSQPTGEAQSEAKPKKRKVKSRAQRKLSLNQRKEMKDHLRRLVPTFQAIGTKRTEILKPSMMLEHTSSNITLETMMAAGMHMGHSASLWNPLNLPFIFGEREGVHIINLEHTTAALRRAAHVVKKVAYHGGIILFSGARKEHRQLAVDAALHADQYFFVGKWIPGTLTNPNPILGRELEYRKSVWDVEEARDFADYKAPSESQPVSAGKARYLKMVEEKKEQEVSMNGSQLKTYKPDLIITLNPLESRTMLVESRLAFVPTIGIVDTNCDPRRVTYPIPCNDDSLRGVTIVAGVLARAARDGFELRRQRLRDAVKAYSGAAIEKAANEATTQPQQ</sequence>
<dbReference type="GO" id="GO:0003735">
    <property type="term" value="F:structural constituent of ribosome"/>
    <property type="evidence" value="ECO:0007669"/>
    <property type="project" value="InterPro"/>
</dbReference>
<dbReference type="Proteomes" id="UP001151518">
    <property type="component" value="Unassembled WGS sequence"/>
</dbReference>
<dbReference type="PRINTS" id="PR00395">
    <property type="entry name" value="RIBOSOMALS2"/>
</dbReference>
<dbReference type="AlphaFoldDB" id="A0A9W8G5P3"/>
<dbReference type="EMBL" id="JANBTW010000048">
    <property type="protein sequence ID" value="KAJ2675473.1"/>
    <property type="molecule type" value="Genomic_DNA"/>
</dbReference>
<organism evidence="3 4">
    <name type="scientific">Coemansia spiralis</name>
    <dbReference type="NCBI Taxonomy" id="417178"/>
    <lineage>
        <taxon>Eukaryota</taxon>
        <taxon>Fungi</taxon>
        <taxon>Fungi incertae sedis</taxon>
        <taxon>Zoopagomycota</taxon>
        <taxon>Kickxellomycotina</taxon>
        <taxon>Kickxellomycetes</taxon>
        <taxon>Kickxellales</taxon>
        <taxon>Kickxellaceae</taxon>
        <taxon>Coemansia</taxon>
    </lineage>
</organism>
<evidence type="ECO:0000256" key="2">
    <source>
        <dbReference type="SAM" id="MobiDB-lite"/>
    </source>
</evidence>
<evidence type="ECO:0000313" key="4">
    <source>
        <dbReference type="Proteomes" id="UP001151518"/>
    </source>
</evidence>
<evidence type="ECO:0008006" key="5">
    <source>
        <dbReference type="Google" id="ProtNLM"/>
    </source>
</evidence>
<reference evidence="3" key="1">
    <citation type="submission" date="2022-07" db="EMBL/GenBank/DDBJ databases">
        <title>Phylogenomic reconstructions and comparative analyses of Kickxellomycotina fungi.</title>
        <authorList>
            <person name="Reynolds N.K."/>
            <person name="Stajich J.E."/>
            <person name="Barry K."/>
            <person name="Grigoriev I.V."/>
            <person name="Crous P."/>
            <person name="Smith M.E."/>
        </authorList>
    </citation>
    <scope>NUCLEOTIDE SEQUENCE</scope>
    <source>
        <strain evidence="3">NRRL 3115</strain>
    </source>
</reference>
<dbReference type="InterPro" id="IPR023591">
    <property type="entry name" value="Ribosomal_uS2_flav_dom_sf"/>
</dbReference>
<name>A0A9W8G5P3_9FUNG</name>
<protein>
    <recommendedName>
        <fullName evidence="5">Ribosomal protein S2</fullName>
    </recommendedName>
</protein>
<evidence type="ECO:0000256" key="1">
    <source>
        <dbReference type="ARBA" id="ARBA00006242"/>
    </source>
</evidence>
<proteinExistence type="inferred from homology"/>
<dbReference type="HAMAP" id="MF_00291_B">
    <property type="entry name" value="Ribosomal_uS2_B"/>
    <property type="match status" value="1"/>
</dbReference>
<dbReference type="OrthoDB" id="2320368at2759"/>
<dbReference type="CDD" id="cd01425">
    <property type="entry name" value="RPS2"/>
    <property type="match status" value="1"/>
</dbReference>
<dbReference type="NCBIfam" id="TIGR01011">
    <property type="entry name" value="rpsB_bact"/>
    <property type="match status" value="1"/>
</dbReference>
<dbReference type="GO" id="GO:0005763">
    <property type="term" value="C:mitochondrial small ribosomal subunit"/>
    <property type="evidence" value="ECO:0007669"/>
    <property type="project" value="TreeGrafter"/>
</dbReference>
<dbReference type="SUPFAM" id="SSF52313">
    <property type="entry name" value="Ribosomal protein S2"/>
    <property type="match status" value="1"/>
</dbReference>
<dbReference type="Pfam" id="PF00318">
    <property type="entry name" value="Ribosomal_S2"/>
    <property type="match status" value="1"/>
</dbReference>
<feature type="compositionally biased region" description="Basic residues" evidence="2">
    <location>
        <begin position="53"/>
        <end position="64"/>
    </location>
</feature>
<accession>A0A9W8G5P3</accession>
<comment type="caution">
    <text evidence="3">The sequence shown here is derived from an EMBL/GenBank/DDBJ whole genome shotgun (WGS) entry which is preliminary data.</text>
</comment>
<dbReference type="PANTHER" id="PTHR12534:SF0">
    <property type="entry name" value="SMALL RIBOSOMAL SUBUNIT PROTEIN US2M"/>
    <property type="match status" value="1"/>
</dbReference>
<dbReference type="Gene3D" id="3.40.50.10490">
    <property type="entry name" value="Glucose-6-phosphate isomerase like protein, domain 1"/>
    <property type="match status" value="1"/>
</dbReference>